<organism evidence="2">
    <name type="scientific">Zea mays</name>
    <name type="common">Maize</name>
    <dbReference type="NCBI Taxonomy" id="4577"/>
    <lineage>
        <taxon>Eukaryota</taxon>
        <taxon>Viridiplantae</taxon>
        <taxon>Streptophyta</taxon>
        <taxon>Embryophyta</taxon>
        <taxon>Tracheophyta</taxon>
        <taxon>Spermatophyta</taxon>
        <taxon>Magnoliopsida</taxon>
        <taxon>Liliopsida</taxon>
        <taxon>Poales</taxon>
        <taxon>Poaceae</taxon>
        <taxon>PACMAD clade</taxon>
        <taxon>Panicoideae</taxon>
        <taxon>Andropogonodae</taxon>
        <taxon>Andropogoneae</taxon>
        <taxon>Tripsacinae</taxon>
        <taxon>Zea</taxon>
    </lineage>
</organism>
<sequence length="292" mass="30907">MARSLLCARAVALISCSLAPTQVRLTARVPAPHPEASCSGAQLPAPSASSFPAPSPCFSLPARSASEVPPRSTCSQCLWFRLQFGAWSSLSVLSAERFSCARAQLWLVPHGGRGASLPAGTSLSANSSRPCQSPFLRSVPSRSVPSCFFLFPWRPSSSAPFSSDPCARSFSPSQDRPCALPSPSSRPALAPAMAFRRRSSLSSARPAFCARVLAVSVPAVRTIFSAPLPWSSRVCAQLAEFGLCSSCAQSMPALCFLRAGHSSEFPCVMSQKPLIVDVALRASCARRRSQAC</sequence>
<name>C0PPB2_MAIZE</name>
<dbReference type="GeneID" id="100384438"/>
<protein>
    <submittedName>
        <fullName evidence="2">Uncharacterized protein</fullName>
    </submittedName>
</protein>
<accession>C0PPB2</accession>
<dbReference type="AlphaFoldDB" id="C0PPB2"/>
<evidence type="ECO:0000256" key="1">
    <source>
        <dbReference type="SAM" id="SignalP"/>
    </source>
</evidence>
<dbReference type="HOGENOM" id="CLU_954307_0_0_1"/>
<feature type="signal peptide" evidence="1">
    <location>
        <begin position="1"/>
        <end position="16"/>
    </location>
</feature>
<proteinExistence type="evidence at transcript level"/>
<dbReference type="RefSeq" id="NP_001170446.1">
    <property type="nucleotide sequence ID" value="NM_001176975.2"/>
</dbReference>
<evidence type="ECO:0000313" key="2">
    <source>
        <dbReference type="EMBL" id="ACN37028.1"/>
    </source>
</evidence>
<dbReference type="EMBL" id="BT070131">
    <property type="protein sequence ID" value="ACN37028.1"/>
    <property type="molecule type" value="mRNA"/>
</dbReference>
<keyword evidence="1" id="KW-0732">Signal</keyword>
<feature type="chain" id="PRO_5009949796" evidence="1">
    <location>
        <begin position="17"/>
        <end position="292"/>
    </location>
</feature>
<reference evidence="2" key="1">
    <citation type="journal article" date="2009" name="PLoS Genet.">
        <title>Sequencing, mapping, and analysis of 27,455 maize full-length cDNAs.</title>
        <authorList>
            <person name="Soderlund C."/>
            <person name="Descour A."/>
            <person name="Kudrna D."/>
            <person name="Bomhoff M."/>
            <person name="Boyd L."/>
            <person name="Currie J."/>
            <person name="Angelova A."/>
            <person name="Collura K."/>
            <person name="Wissotski M."/>
            <person name="Ashley E."/>
            <person name="Morrow D."/>
            <person name="Fernandes J."/>
            <person name="Walbot V."/>
            <person name="Yu Y."/>
        </authorList>
    </citation>
    <scope>NUCLEOTIDE SEQUENCE</scope>
    <source>
        <strain evidence="2">B73</strain>
    </source>
</reference>
<dbReference type="KEGG" id="zma:100384438"/>